<name>A0A3S4TD82_9BACT</name>
<dbReference type="Gene3D" id="3.30.420.10">
    <property type="entry name" value="Ribonuclease H-like superfamily/Ribonuclease H"/>
    <property type="match status" value="1"/>
</dbReference>
<accession>A0A3S4TD82</accession>
<dbReference type="InterPro" id="IPR001584">
    <property type="entry name" value="Integrase_cat-core"/>
</dbReference>
<evidence type="ECO:0000259" key="1">
    <source>
        <dbReference type="PROSITE" id="PS50994"/>
    </source>
</evidence>
<gene>
    <name evidence="2" type="ORF">NCTC13071_02668</name>
</gene>
<proteinExistence type="predicted"/>
<dbReference type="InterPro" id="IPR036397">
    <property type="entry name" value="RNaseH_sf"/>
</dbReference>
<dbReference type="KEGG" id="poc:NCTC13071_02668"/>
<evidence type="ECO:0000313" key="3">
    <source>
        <dbReference type="Proteomes" id="UP000274578"/>
    </source>
</evidence>
<feature type="domain" description="Integrase catalytic" evidence="1">
    <location>
        <begin position="280"/>
        <end position="482"/>
    </location>
</feature>
<sequence length="700" mass="80574">MEYYNKILCVTYAELTEGNDAIIKAATLRQNMSRGNIVSVHRGGGEGGQALYAWSSIPQKYKERYMERYGDPEQRMKEAMIRDRVKLDSDAHTWYTDYKYELNGEMTKLTPELIEEYTINASVLNELLKLMAQRRAIRQSLNSSTAGAWDVIYKSSEAMREEYHHTLPQNAARLKTKIKAFKADGYKSLISGKVGNRNTVKMTKEFGLLLIALKRSRTPVYTDAQLFEEGNRRAIENGWKPLKSLAGMKRWLYSSATQQLWYDAVHGENAARLKFGRKQRTKLPTRRDSLWYGDGTRLNLYYQDMEGNVRTTQVYEVIDAMSEVMLGYWISDSEDYEAQYHAFRMAVQTSGHKPYEIVHDNQGGHKKLNKVQPNSNGKGFLDKICHIHRATMPNNGSSKTIEAIFGRFQQQVLHQYDNFTGQNITAKKASSRPNLESMEANKKGLPTLDELKAIYAEARQKWNSMKHPIYGKSRMEVYESSVNEETPVVTPVDMVDMFWIMHDKPATFTDQGITIEVKKQKYTWEVFKNGEPDLEWRKRHTWEKFYVQYDPNDMTTVNLYAIDLAGGKRFSTVARPYWEIHRALQDQSAEEKTQIHKAIEAGKNDRIERVIAGRRIAIAHGTDPEQNGLIYPKLKGLNKEQQDQAQSRFALYAKPPQKFTLGQITKQISLTDWSEEVNSNKEQDITAPVKVDMASVAGKY</sequence>
<organism evidence="2 3">
    <name type="scientific">Segatella oris</name>
    <dbReference type="NCBI Taxonomy" id="28135"/>
    <lineage>
        <taxon>Bacteria</taxon>
        <taxon>Pseudomonadati</taxon>
        <taxon>Bacteroidota</taxon>
        <taxon>Bacteroidia</taxon>
        <taxon>Bacteroidales</taxon>
        <taxon>Prevotellaceae</taxon>
        <taxon>Segatella</taxon>
    </lineage>
</organism>
<dbReference type="InterPro" id="IPR012337">
    <property type="entry name" value="RNaseH-like_sf"/>
</dbReference>
<dbReference type="GO" id="GO:0003676">
    <property type="term" value="F:nucleic acid binding"/>
    <property type="evidence" value="ECO:0007669"/>
    <property type="project" value="InterPro"/>
</dbReference>
<dbReference type="RefSeq" id="WP_018921237.1">
    <property type="nucleotide sequence ID" value="NZ_LR134384.1"/>
</dbReference>
<reference evidence="2 3" key="1">
    <citation type="submission" date="2018-12" db="EMBL/GenBank/DDBJ databases">
        <authorList>
            <consortium name="Pathogen Informatics"/>
        </authorList>
    </citation>
    <scope>NUCLEOTIDE SEQUENCE [LARGE SCALE GENOMIC DNA]</scope>
    <source>
        <strain evidence="2 3">NCTC13071</strain>
    </source>
</reference>
<dbReference type="EMBL" id="LR134384">
    <property type="protein sequence ID" value="VEH16629.1"/>
    <property type="molecule type" value="Genomic_DNA"/>
</dbReference>
<dbReference type="GO" id="GO:0015074">
    <property type="term" value="P:DNA integration"/>
    <property type="evidence" value="ECO:0007669"/>
    <property type="project" value="InterPro"/>
</dbReference>
<dbReference type="GeneID" id="85013384"/>
<dbReference type="SUPFAM" id="SSF53098">
    <property type="entry name" value="Ribonuclease H-like"/>
    <property type="match status" value="1"/>
</dbReference>
<dbReference type="Proteomes" id="UP000274578">
    <property type="component" value="Chromosome 1"/>
</dbReference>
<dbReference type="AlphaFoldDB" id="A0A3S4TD82"/>
<evidence type="ECO:0000313" key="2">
    <source>
        <dbReference type="EMBL" id="VEH16629.1"/>
    </source>
</evidence>
<protein>
    <recommendedName>
        <fullName evidence="1">Integrase catalytic domain-containing protein</fullName>
    </recommendedName>
</protein>
<dbReference type="PROSITE" id="PS50994">
    <property type="entry name" value="INTEGRASE"/>
    <property type="match status" value="1"/>
</dbReference>